<sequence>MLRDTKPARDSSLTHGLGDACKAGRVCQGRPRENLRGSEGLAVASWQTGVRESSGAVARLYGEATLPCRNRASNAHSGTLASCRVSLSHSVSSYPVLGPDVTENAGASMPVFTALPFATPAPGPAHGPPLRTAVVPPGGPPVLSAFPRTPLVAGQDGRGPNWVGASNILVQMRTEVGPVKAPQAQTLVLTQVPLVWQAPGAVCEGVACPPPRPLAAAPVVPAMAAQVVGGTQACKGGWSQGLPPPAPPAAPQPALIMAPRNACPWPQGAHREGNLAPSQAKNPAHDSCNPKTVYENFRLWQHYKPLAQRHLPQSPDMEALSCFFM</sequence>
<proteinExistence type="inferred from homology"/>
<dbReference type="InterPro" id="IPR024309">
    <property type="entry name" value="NUT_N"/>
</dbReference>
<dbReference type="Pfam" id="PF12881">
    <property type="entry name" value="NUT"/>
    <property type="match status" value="1"/>
</dbReference>
<evidence type="ECO:0000313" key="4">
    <source>
        <dbReference type="Proteomes" id="UP000504640"/>
    </source>
</evidence>
<dbReference type="PANTHER" id="PTHR22879:SF14">
    <property type="entry name" value="NUT FAMILY MEMBER 2A-RELATED"/>
    <property type="match status" value="1"/>
</dbReference>
<dbReference type="RefSeq" id="XP_032116444.1">
    <property type="nucleotide sequence ID" value="XM_032260553.1"/>
</dbReference>
<dbReference type="PANTHER" id="PTHR22879">
    <property type="entry name" value="NUT FAMILY MEMBER 1"/>
    <property type="match status" value="1"/>
</dbReference>
<dbReference type="AlphaFoldDB" id="A0A6J3GEQ9"/>
<dbReference type="InterPro" id="IPR024310">
    <property type="entry name" value="NUT"/>
</dbReference>
<evidence type="ECO:0000256" key="1">
    <source>
        <dbReference type="ARBA" id="ARBA00010586"/>
    </source>
</evidence>
<evidence type="ECO:0000256" key="2">
    <source>
        <dbReference type="SAM" id="MobiDB-lite"/>
    </source>
</evidence>
<gene>
    <name evidence="5" type="primary">LOC116538274</name>
</gene>
<comment type="similarity">
    <text evidence="1">Belongs to the NUT family.</text>
</comment>
<dbReference type="GeneID" id="116538274"/>
<accession>A0A6J3GEQ9</accession>
<organism evidence="4 5">
    <name type="scientific">Sapajus apella</name>
    <name type="common">Brown-capped capuchin</name>
    <name type="synonym">Cebus apella</name>
    <dbReference type="NCBI Taxonomy" id="9515"/>
    <lineage>
        <taxon>Eukaryota</taxon>
        <taxon>Metazoa</taxon>
        <taxon>Chordata</taxon>
        <taxon>Craniata</taxon>
        <taxon>Vertebrata</taxon>
        <taxon>Euteleostomi</taxon>
        <taxon>Mammalia</taxon>
        <taxon>Eutheria</taxon>
        <taxon>Euarchontoglires</taxon>
        <taxon>Primates</taxon>
        <taxon>Haplorrhini</taxon>
        <taxon>Platyrrhini</taxon>
        <taxon>Cebidae</taxon>
        <taxon>Cebinae</taxon>
        <taxon>Sapajus</taxon>
    </lineage>
</organism>
<keyword evidence="4" id="KW-1185">Reference proteome</keyword>
<evidence type="ECO:0000313" key="5">
    <source>
        <dbReference type="RefSeq" id="XP_032116444.1"/>
    </source>
</evidence>
<protein>
    <submittedName>
        <fullName evidence="5">NUT family member 2F-like</fullName>
    </submittedName>
</protein>
<name>A0A6J3GEQ9_SAPAP</name>
<evidence type="ECO:0000259" key="3">
    <source>
        <dbReference type="Pfam" id="PF12881"/>
    </source>
</evidence>
<feature type="region of interest" description="Disordered" evidence="2">
    <location>
        <begin position="266"/>
        <end position="286"/>
    </location>
</feature>
<dbReference type="Proteomes" id="UP000504640">
    <property type="component" value="Unplaced"/>
</dbReference>
<feature type="domain" description="Nuclear Testis protein N-terminal" evidence="3">
    <location>
        <begin position="101"/>
        <end position="324"/>
    </location>
</feature>
<reference evidence="5" key="1">
    <citation type="submission" date="2025-08" db="UniProtKB">
        <authorList>
            <consortium name="RefSeq"/>
        </authorList>
    </citation>
    <scope>IDENTIFICATION</scope>
    <source>
        <tissue evidence="5">Blood</tissue>
    </source>
</reference>